<dbReference type="AlphaFoldDB" id="A0A7W2M7L7"/>
<gene>
    <name evidence="1" type="ORF">H3Z82_15895</name>
</gene>
<comment type="caution">
    <text evidence="1">The sequence shown here is derived from an EMBL/GenBank/DDBJ whole genome shotgun (WGS) entry which is preliminary data.</text>
</comment>
<sequence length="93" mass="10912">MTKKFKDIPVEEDTQIITSVEAKIEDYDVIYQKWHWDGITAESVIFFNDDVANLTEEQIKHEVALCTALVKEDSQLTFKKGDKYTFVNFNFTR</sequence>
<organism evidence="1 2">
    <name type="scientific">Gelidibacter maritimus</name>
    <dbReference type="NCBI Taxonomy" id="2761487"/>
    <lineage>
        <taxon>Bacteria</taxon>
        <taxon>Pseudomonadati</taxon>
        <taxon>Bacteroidota</taxon>
        <taxon>Flavobacteriia</taxon>
        <taxon>Flavobacteriales</taxon>
        <taxon>Flavobacteriaceae</taxon>
        <taxon>Gelidibacter</taxon>
    </lineage>
</organism>
<accession>A0A7W2M7L7</accession>
<dbReference type="Proteomes" id="UP000541857">
    <property type="component" value="Unassembled WGS sequence"/>
</dbReference>
<protein>
    <submittedName>
        <fullName evidence="1">Uncharacterized protein</fullName>
    </submittedName>
</protein>
<dbReference type="RefSeq" id="WP_182206485.1">
    <property type="nucleotide sequence ID" value="NZ_JACGLT010000015.1"/>
</dbReference>
<evidence type="ECO:0000313" key="2">
    <source>
        <dbReference type="Proteomes" id="UP000541857"/>
    </source>
</evidence>
<dbReference type="EMBL" id="JACGLT010000015">
    <property type="protein sequence ID" value="MBA6154209.1"/>
    <property type="molecule type" value="Genomic_DNA"/>
</dbReference>
<reference evidence="1 2" key="1">
    <citation type="submission" date="2020-07" db="EMBL/GenBank/DDBJ databases">
        <title>Bacterium isolated from marine sediment.</title>
        <authorList>
            <person name="Shang D."/>
        </authorList>
    </citation>
    <scope>NUCLEOTIDE SEQUENCE [LARGE SCALE GENOMIC DNA]</scope>
    <source>
        <strain evidence="1 2">F6074</strain>
    </source>
</reference>
<proteinExistence type="predicted"/>
<keyword evidence="2" id="KW-1185">Reference proteome</keyword>
<name>A0A7W2M7L7_9FLAO</name>
<evidence type="ECO:0000313" key="1">
    <source>
        <dbReference type="EMBL" id="MBA6154209.1"/>
    </source>
</evidence>